<keyword evidence="3" id="KW-1185">Reference proteome</keyword>
<dbReference type="EMBL" id="CATNWA010008036">
    <property type="protein sequence ID" value="CAI9555283.1"/>
    <property type="molecule type" value="Genomic_DNA"/>
</dbReference>
<accession>A0ABN9C5S8</accession>
<evidence type="ECO:0000313" key="2">
    <source>
        <dbReference type="EMBL" id="CAI9555283.1"/>
    </source>
</evidence>
<feature type="non-terminal residue" evidence="2">
    <location>
        <position position="1"/>
    </location>
</feature>
<gene>
    <name evidence="2" type="ORF">SPARVUS_LOCUS4359865</name>
</gene>
<organism evidence="2 3">
    <name type="scientific">Staurois parvus</name>
    <dbReference type="NCBI Taxonomy" id="386267"/>
    <lineage>
        <taxon>Eukaryota</taxon>
        <taxon>Metazoa</taxon>
        <taxon>Chordata</taxon>
        <taxon>Craniata</taxon>
        <taxon>Vertebrata</taxon>
        <taxon>Euteleostomi</taxon>
        <taxon>Amphibia</taxon>
        <taxon>Batrachia</taxon>
        <taxon>Anura</taxon>
        <taxon>Neobatrachia</taxon>
        <taxon>Ranoidea</taxon>
        <taxon>Ranidae</taxon>
        <taxon>Staurois</taxon>
    </lineage>
</organism>
<sequence length="64" mass="7176">DSHNHWARVVGKRPLPPSARSPARPRGRAPGDLRDRCVLRTQLITRCGERPIPPAFYHVISGVQ</sequence>
<dbReference type="Proteomes" id="UP001162483">
    <property type="component" value="Unassembled WGS sequence"/>
</dbReference>
<protein>
    <submittedName>
        <fullName evidence="2">Uncharacterized protein</fullName>
    </submittedName>
</protein>
<evidence type="ECO:0000256" key="1">
    <source>
        <dbReference type="SAM" id="MobiDB-lite"/>
    </source>
</evidence>
<name>A0ABN9C5S8_9NEOB</name>
<comment type="caution">
    <text evidence="2">The sequence shown here is derived from an EMBL/GenBank/DDBJ whole genome shotgun (WGS) entry which is preliminary data.</text>
</comment>
<evidence type="ECO:0000313" key="3">
    <source>
        <dbReference type="Proteomes" id="UP001162483"/>
    </source>
</evidence>
<reference evidence="2" key="1">
    <citation type="submission" date="2023-05" db="EMBL/GenBank/DDBJ databases">
        <authorList>
            <person name="Stuckert A."/>
        </authorList>
    </citation>
    <scope>NUCLEOTIDE SEQUENCE</scope>
</reference>
<feature type="region of interest" description="Disordered" evidence="1">
    <location>
        <begin position="1"/>
        <end position="33"/>
    </location>
</feature>
<proteinExistence type="predicted"/>